<name>A0A1P8WF48_9PLAN</name>
<accession>A0A1P8WF48</accession>
<organism evidence="1 2">
    <name type="scientific">Fuerstiella marisgermanici</name>
    <dbReference type="NCBI Taxonomy" id="1891926"/>
    <lineage>
        <taxon>Bacteria</taxon>
        <taxon>Pseudomonadati</taxon>
        <taxon>Planctomycetota</taxon>
        <taxon>Planctomycetia</taxon>
        <taxon>Planctomycetales</taxon>
        <taxon>Planctomycetaceae</taxon>
        <taxon>Fuerstiella</taxon>
    </lineage>
</organism>
<dbReference type="KEGG" id="fmr:Fuma_02304"/>
<keyword evidence="2" id="KW-1185">Reference proteome</keyword>
<proteinExistence type="predicted"/>
<sequence length="153" mass="17288">MILQRGTTGFQHCREPELPLVELRIFRTVYHTVARDVSADVIYSPRRHSDVECNFADALLQLGDDRIVVLVNCFHPLVAFAAEGKVGDTPDFCDHADLARAFSAHADFTVLSVATFEQLPTTDMLADLAPAEIEQFNYWKPSRLGDVIFNYWD</sequence>
<reference evidence="1 2" key="1">
    <citation type="journal article" date="2016" name="Front. Microbiol.">
        <title>Fuerstia marisgermanicae gen. nov., sp. nov., an Unusual Member of the Phylum Planctomycetes from the German Wadden Sea.</title>
        <authorList>
            <person name="Kohn T."/>
            <person name="Heuer A."/>
            <person name="Jogler M."/>
            <person name="Vollmers J."/>
            <person name="Boedeker C."/>
            <person name="Bunk B."/>
            <person name="Rast P."/>
            <person name="Borchert D."/>
            <person name="Glockner I."/>
            <person name="Freese H.M."/>
            <person name="Klenk H.P."/>
            <person name="Overmann J."/>
            <person name="Kaster A.K."/>
            <person name="Rohde M."/>
            <person name="Wiegand S."/>
            <person name="Jogler C."/>
        </authorList>
    </citation>
    <scope>NUCLEOTIDE SEQUENCE [LARGE SCALE GENOMIC DNA]</scope>
    <source>
        <strain evidence="1 2">NH11</strain>
    </source>
</reference>
<protein>
    <submittedName>
        <fullName evidence="1">Uncharacterized protein</fullName>
    </submittedName>
</protein>
<dbReference type="Proteomes" id="UP000187735">
    <property type="component" value="Chromosome"/>
</dbReference>
<gene>
    <name evidence="1" type="ORF">Fuma_02304</name>
</gene>
<evidence type="ECO:0000313" key="1">
    <source>
        <dbReference type="EMBL" id="APZ92692.1"/>
    </source>
</evidence>
<dbReference type="OrthoDB" id="6313019at2"/>
<evidence type="ECO:0000313" key="2">
    <source>
        <dbReference type="Proteomes" id="UP000187735"/>
    </source>
</evidence>
<dbReference type="AlphaFoldDB" id="A0A1P8WF48"/>
<dbReference type="RefSeq" id="WP_077024281.1">
    <property type="nucleotide sequence ID" value="NZ_CP017641.1"/>
</dbReference>
<dbReference type="EMBL" id="CP017641">
    <property type="protein sequence ID" value="APZ92692.1"/>
    <property type="molecule type" value="Genomic_DNA"/>
</dbReference>